<evidence type="ECO:0000313" key="2">
    <source>
        <dbReference type="Proteomes" id="UP000768646"/>
    </source>
</evidence>
<comment type="caution">
    <text evidence="1">The sequence shown here is derived from an EMBL/GenBank/DDBJ whole genome shotgun (WGS) entry which is preliminary data.</text>
</comment>
<gene>
    <name evidence="1" type="ORF">PORY_001468</name>
</gene>
<dbReference type="Proteomes" id="UP000768646">
    <property type="component" value="Unassembled WGS sequence"/>
</dbReference>
<name>A0ACB7CEA9_9ASCO</name>
<reference evidence="1 2" key="1">
    <citation type="journal article" date="2021" name="Commun. Biol.">
        <title>Genomic insights into the host specific adaptation of the Pneumocystis genus.</title>
        <authorList>
            <person name="Cisse O.H."/>
            <person name="Ma L."/>
            <person name="Dekker J.P."/>
            <person name="Khil P.P."/>
            <person name="Youn J.-H."/>
            <person name="Brenchley J.M."/>
            <person name="Blair R."/>
            <person name="Pahar B."/>
            <person name="Chabe M."/>
            <person name="Van Rompay K.K.A."/>
            <person name="Keesler R."/>
            <person name="Sukura A."/>
            <person name="Hirsch V."/>
            <person name="Kutty G."/>
            <person name="Liu Y."/>
            <person name="Peng L."/>
            <person name="Chen J."/>
            <person name="Song J."/>
            <person name="Weissenbacher-Lang C."/>
            <person name="Xu J."/>
            <person name="Upham N.S."/>
            <person name="Stajich J.E."/>
            <person name="Cuomo C.A."/>
            <person name="Cushion M.T."/>
            <person name="Kovacs J.A."/>
        </authorList>
    </citation>
    <scope>NUCLEOTIDE SEQUENCE [LARGE SCALE GENOMIC DNA]</scope>
    <source>
        <strain evidence="1 2">RABM</strain>
    </source>
</reference>
<proteinExistence type="predicted"/>
<sequence>MLFRTFLFTRKEIWKKIYKINQIHFTTKNISKELINRYKTKLEQKMKKEGLSSIEELFKKYSIKSNKNITQTLLQSNFVQKNKEITRNNAQILGNNKKDHIKTLSSYVDIEKLQLHDIKEIELIWKACHIKNEYNICGLIPSLKFDIMEKNAKKYNMFILPVNHTQGIEMHFLQWFLSNRFTKYILITSLLEYKTKGEFARPHTFLSYYTDLSSDKNIVLMKGELEKDRGITINDLRIMVFQIEKFFSATENDQNNSLRLKLLEEFNSGKNFNISTLINECDKLQ</sequence>
<organism evidence="1 2">
    <name type="scientific">Pneumocystis oryctolagi</name>
    <dbReference type="NCBI Taxonomy" id="42067"/>
    <lineage>
        <taxon>Eukaryota</taxon>
        <taxon>Fungi</taxon>
        <taxon>Dikarya</taxon>
        <taxon>Ascomycota</taxon>
        <taxon>Taphrinomycotina</taxon>
        <taxon>Pneumocystomycetes</taxon>
        <taxon>Pneumocystaceae</taxon>
        <taxon>Pneumocystis</taxon>
    </lineage>
</organism>
<evidence type="ECO:0000313" key="1">
    <source>
        <dbReference type="EMBL" id="KAG4305298.1"/>
    </source>
</evidence>
<keyword evidence="2" id="KW-1185">Reference proteome</keyword>
<accession>A0ACB7CEA9</accession>
<protein>
    <submittedName>
        <fullName evidence="1">Uncharacterized protein</fullName>
    </submittedName>
</protein>
<dbReference type="EMBL" id="JABTEG010000004">
    <property type="protein sequence ID" value="KAG4305298.1"/>
    <property type="molecule type" value="Genomic_DNA"/>
</dbReference>